<dbReference type="AlphaFoldDB" id="A0A2P9HAM1"/>
<dbReference type="GO" id="GO:0006352">
    <property type="term" value="P:DNA-templated transcription initiation"/>
    <property type="evidence" value="ECO:0007669"/>
    <property type="project" value="InterPro"/>
</dbReference>
<dbReference type="InterPro" id="IPR013324">
    <property type="entry name" value="RNA_pol_sigma_r3/r4-like"/>
</dbReference>
<sequence length="257" mass="29372">MPPPLIRRRKTGEPYVRTAQVAAAIDRATMLDHATVVAEARLDDRADPNFMQPECLLHLIRSTRLDNSDDRFTQLFDTLITRVERSLKGAIRPSPLYDAEELRQDVLDRFVDLLAADRNQADDKLDYFEVRFAGALAALRIDVMRASARKAGKEDYIEEMHDEEGQPLPVLARQMREGFASEGSEQEKEHFRNELLRAIDRLPDREKAAVTLVLEGHPVEGEHAETIAKLCGVGDRAIRYRLQKAYGKLRRELGERR</sequence>
<dbReference type="InterPro" id="IPR036388">
    <property type="entry name" value="WH-like_DNA-bd_sf"/>
</dbReference>
<evidence type="ECO:0000313" key="3">
    <source>
        <dbReference type="Proteomes" id="UP000008070"/>
    </source>
</evidence>
<dbReference type="InterPro" id="IPR013249">
    <property type="entry name" value="RNA_pol_sigma70_r4_t2"/>
</dbReference>
<organism evidence="2 3">
    <name type="scientific">Methylorubrum extorquens (strain DSM 6343 / CIP 106787 / DM4)</name>
    <name type="common">Methylobacterium extorquens</name>
    <dbReference type="NCBI Taxonomy" id="661410"/>
    <lineage>
        <taxon>Bacteria</taxon>
        <taxon>Pseudomonadati</taxon>
        <taxon>Pseudomonadota</taxon>
        <taxon>Alphaproteobacteria</taxon>
        <taxon>Hyphomicrobiales</taxon>
        <taxon>Methylobacteriaceae</taxon>
        <taxon>Methylorubrum</taxon>
    </lineage>
</organism>
<accession>A0A2P9HAM1</accession>
<dbReference type="GO" id="GO:0003677">
    <property type="term" value="F:DNA binding"/>
    <property type="evidence" value="ECO:0007669"/>
    <property type="project" value="InterPro"/>
</dbReference>
<proteinExistence type="predicted"/>
<dbReference type="GO" id="GO:0016987">
    <property type="term" value="F:sigma factor activity"/>
    <property type="evidence" value="ECO:0007669"/>
    <property type="project" value="InterPro"/>
</dbReference>
<reference evidence="3" key="1">
    <citation type="journal article" date="2009" name="PLoS ONE">
        <title>Methylobacterium genome sequences: a reference blueprint to investigate microbial metabolism of C1 compounds from natural and industrial sources.</title>
        <authorList>
            <person name="Vuilleumier S."/>
            <person name="Chistoserdova L."/>
            <person name="Lee M.-C."/>
            <person name="Bringel F."/>
            <person name="Lajus A."/>
            <person name="Zhou Y."/>
            <person name="Gourion B."/>
            <person name="Barbe V."/>
            <person name="Chang J."/>
            <person name="Cruveiller S."/>
            <person name="Dossat C."/>
            <person name="Gillett W."/>
            <person name="Gruffaz C."/>
            <person name="Haugen E."/>
            <person name="Hourcade E."/>
            <person name="Levy R."/>
            <person name="Mangenot S."/>
            <person name="Muller E."/>
            <person name="Nadalig T."/>
            <person name="Pagni M."/>
            <person name="Penny C."/>
            <person name="Peyraud R."/>
            <person name="Robinson D.G."/>
            <person name="Roche D."/>
            <person name="Rouy Z."/>
            <person name="Saenampechek C."/>
            <person name="Salvignol G."/>
            <person name="Vallenet D."/>
            <person name="Wu Z."/>
            <person name="Marx C.J."/>
            <person name="Vorholt J.A."/>
            <person name="Olson M.V."/>
            <person name="Kaul R."/>
            <person name="Weissenbach J."/>
            <person name="Medigue C."/>
            <person name="Lidstrom M.E."/>
        </authorList>
    </citation>
    <scope>NUCLEOTIDE SEQUENCE [LARGE SCALE GENOMIC DNA]</scope>
    <source>
        <strain evidence="3">DSM 6343 / CIP 106787 / DM4</strain>
    </source>
</reference>
<evidence type="ECO:0000313" key="2">
    <source>
        <dbReference type="EMBL" id="SPK01961.1"/>
    </source>
</evidence>
<dbReference type="SUPFAM" id="SSF88659">
    <property type="entry name" value="Sigma3 and sigma4 domains of RNA polymerase sigma factors"/>
    <property type="match status" value="1"/>
</dbReference>
<dbReference type="Gene3D" id="1.10.10.10">
    <property type="entry name" value="Winged helix-like DNA-binding domain superfamily/Winged helix DNA-binding domain"/>
    <property type="match status" value="1"/>
</dbReference>
<name>A0A2P9HAM1_METED</name>
<dbReference type="Pfam" id="PF08281">
    <property type="entry name" value="Sigma70_r4_2"/>
    <property type="match status" value="1"/>
</dbReference>
<feature type="domain" description="RNA polymerase sigma factor 70 region 4 type 2" evidence="1">
    <location>
        <begin position="193"/>
        <end position="249"/>
    </location>
</feature>
<gene>
    <name evidence="2" type="ORF">METD_I0399</name>
</gene>
<protein>
    <recommendedName>
        <fullName evidence="1">RNA polymerase sigma factor 70 region 4 type 2 domain-containing protein</fullName>
    </recommendedName>
</protein>
<dbReference type="EMBL" id="FP103042">
    <property type="protein sequence ID" value="SPK01961.1"/>
    <property type="molecule type" value="Genomic_DNA"/>
</dbReference>
<dbReference type="Proteomes" id="UP000008070">
    <property type="component" value="Chromosome"/>
</dbReference>
<evidence type="ECO:0000259" key="1">
    <source>
        <dbReference type="Pfam" id="PF08281"/>
    </source>
</evidence>